<protein>
    <submittedName>
        <fullName evidence="3">Tyrosine-protein kinase Fer</fullName>
    </submittedName>
</protein>
<dbReference type="AlphaFoldDB" id="A0A4Y2GWI5"/>
<evidence type="ECO:0000256" key="1">
    <source>
        <dbReference type="PROSITE-ProRule" id="PRU01077"/>
    </source>
</evidence>
<keyword evidence="3" id="KW-0418">Kinase</keyword>
<dbReference type="GO" id="GO:0016301">
    <property type="term" value="F:kinase activity"/>
    <property type="evidence" value="ECO:0007669"/>
    <property type="project" value="UniProtKB-KW"/>
</dbReference>
<accession>A0A4Y2GWI5</accession>
<keyword evidence="1" id="KW-0175">Coiled coil</keyword>
<dbReference type="Proteomes" id="UP000499080">
    <property type="component" value="Unassembled WGS sequence"/>
</dbReference>
<dbReference type="EMBL" id="BGPR01001612">
    <property type="protein sequence ID" value="GBM57883.1"/>
    <property type="molecule type" value="Genomic_DNA"/>
</dbReference>
<organism evidence="3 4">
    <name type="scientific">Araneus ventricosus</name>
    <name type="common">Orbweaver spider</name>
    <name type="synonym">Epeira ventricosa</name>
    <dbReference type="NCBI Taxonomy" id="182803"/>
    <lineage>
        <taxon>Eukaryota</taxon>
        <taxon>Metazoa</taxon>
        <taxon>Ecdysozoa</taxon>
        <taxon>Arthropoda</taxon>
        <taxon>Chelicerata</taxon>
        <taxon>Arachnida</taxon>
        <taxon>Araneae</taxon>
        <taxon>Araneomorphae</taxon>
        <taxon>Entelegynae</taxon>
        <taxon>Araneoidea</taxon>
        <taxon>Araneidae</taxon>
        <taxon>Araneus</taxon>
    </lineage>
</organism>
<sequence>MGFSTDLQDSFSHEALVGLQDAELRLLENMRKCVLLRAKCDRDYASALTMVSAQAQKLDQSKELEGSFIARAWYAISEEMETMSRIIRRNADSLISCTVEAINSLMSEKRALKKTYIEEHDALHRELNRLVGRKVFFIQQVVLTTKKVGNR</sequence>
<name>A0A4Y2GWI5_ARAVE</name>
<evidence type="ECO:0000313" key="3">
    <source>
        <dbReference type="EMBL" id="GBM57883.1"/>
    </source>
</evidence>
<dbReference type="InterPro" id="IPR027267">
    <property type="entry name" value="AH/BAR_dom_sf"/>
</dbReference>
<dbReference type="SUPFAM" id="SSF103657">
    <property type="entry name" value="BAR/IMD domain-like"/>
    <property type="match status" value="1"/>
</dbReference>
<dbReference type="Pfam" id="PF00611">
    <property type="entry name" value="FCH"/>
    <property type="match status" value="1"/>
</dbReference>
<reference evidence="3 4" key="1">
    <citation type="journal article" date="2019" name="Sci. Rep.">
        <title>Orb-weaving spider Araneus ventricosus genome elucidates the spidroin gene catalogue.</title>
        <authorList>
            <person name="Kono N."/>
            <person name="Nakamura H."/>
            <person name="Ohtoshi R."/>
            <person name="Moran D.A.P."/>
            <person name="Shinohara A."/>
            <person name="Yoshida Y."/>
            <person name="Fujiwara M."/>
            <person name="Mori M."/>
            <person name="Tomita M."/>
            <person name="Arakawa K."/>
        </authorList>
    </citation>
    <scope>NUCLEOTIDE SEQUENCE [LARGE SCALE GENOMIC DNA]</scope>
</reference>
<keyword evidence="4" id="KW-1185">Reference proteome</keyword>
<dbReference type="OrthoDB" id="6411768at2759"/>
<dbReference type="Gene3D" id="1.20.1270.60">
    <property type="entry name" value="Arfaptin homology (AH) domain/BAR domain"/>
    <property type="match status" value="1"/>
</dbReference>
<dbReference type="SMART" id="SM00055">
    <property type="entry name" value="FCH"/>
    <property type="match status" value="1"/>
</dbReference>
<evidence type="ECO:0000313" key="4">
    <source>
        <dbReference type="Proteomes" id="UP000499080"/>
    </source>
</evidence>
<keyword evidence="3" id="KW-0808">Transferase</keyword>
<proteinExistence type="predicted"/>
<dbReference type="PROSITE" id="PS51741">
    <property type="entry name" value="F_BAR"/>
    <property type="match status" value="1"/>
</dbReference>
<gene>
    <name evidence="3" type="primary">FER_3</name>
    <name evidence="3" type="ORF">AVEN_52397_1</name>
</gene>
<comment type="caution">
    <text evidence="3">The sequence shown here is derived from an EMBL/GenBank/DDBJ whole genome shotgun (WGS) entry which is preliminary data.</text>
</comment>
<feature type="domain" description="F-BAR" evidence="2">
    <location>
        <begin position="1"/>
        <end position="151"/>
    </location>
</feature>
<dbReference type="InterPro" id="IPR001060">
    <property type="entry name" value="FCH_dom"/>
</dbReference>
<evidence type="ECO:0000259" key="2">
    <source>
        <dbReference type="PROSITE" id="PS51741"/>
    </source>
</evidence>
<dbReference type="InterPro" id="IPR031160">
    <property type="entry name" value="F_BAR_dom"/>
</dbReference>